<evidence type="ECO:0000256" key="4">
    <source>
        <dbReference type="ARBA" id="ARBA00022519"/>
    </source>
</evidence>
<sequence>MKWLLTWSAHIDRLSEWLGRIIQWLVMAAVVISAGNAIVRKAFSMSSNSLLEIQWYLFAAVFMLGAGYVLHRNEHVRIDFVSARLSPRVNAVIDIAGLLLCVVPFCLLLIYLSWPLAVQAWVSGEMSQNAGGLVRWPIYALMPVGFGLLLLQVLSELVKRVAFLTGHRDAPTSEPAKPQGEDEGLAAPR</sequence>
<feature type="domain" description="Tripartite ATP-independent periplasmic transporters DctQ component" evidence="11">
    <location>
        <begin position="31"/>
        <end position="161"/>
    </location>
</feature>
<comment type="caution">
    <text evidence="12">The sequence shown here is derived from an EMBL/GenBank/DDBJ whole genome shotgun (WGS) entry which is preliminary data.</text>
</comment>
<evidence type="ECO:0000259" key="11">
    <source>
        <dbReference type="Pfam" id="PF04290"/>
    </source>
</evidence>
<comment type="subcellular location">
    <subcellularLocation>
        <location evidence="1 9">Cell inner membrane</location>
        <topology evidence="1 9">Multi-pass membrane protein</topology>
    </subcellularLocation>
</comment>
<evidence type="ECO:0000256" key="5">
    <source>
        <dbReference type="ARBA" id="ARBA00022692"/>
    </source>
</evidence>
<evidence type="ECO:0000256" key="2">
    <source>
        <dbReference type="ARBA" id="ARBA00022448"/>
    </source>
</evidence>
<name>A0A2S5SU43_9BURK</name>
<keyword evidence="13" id="KW-1185">Reference proteome</keyword>
<dbReference type="InterPro" id="IPR007387">
    <property type="entry name" value="TRAP_DctQ"/>
</dbReference>
<evidence type="ECO:0000313" key="12">
    <source>
        <dbReference type="EMBL" id="PPE66258.1"/>
    </source>
</evidence>
<dbReference type="Pfam" id="PF04290">
    <property type="entry name" value="DctQ"/>
    <property type="match status" value="1"/>
</dbReference>
<evidence type="ECO:0000313" key="13">
    <source>
        <dbReference type="Proteomes" id="UP000238605"/>
    </source>
</evidence>
<reference evidence="12 13" key="1">
    <citation type="submission" date="2018-02" db="EMBL/GenBank/DDBJ databases">
        <title>Reclassifiation of [Polyangium] brachysporum DSM 7029 as Guopingzhaonella breviflexa gen. nov., sp. nov., a member of the family Comamonadaceae.</title>
        <authorList>
            <person name="Tang B."/>
        </authorList>
    </citation>
    <scope>NUCLEOTIDE SEQUENCE [LARGE SCALE GENOMIC DNA]</scope>
    <source>
        <strain evidence="12 13">BCRC 80649</strain>
    </source>
</reference>
<comment type="subunit">
    <text evidence="9">The complex comprises the extracytoplasmic solute receptor protein and the two transmembrane proteins.</text>
</comment>
<feature type="transmembrane region" description="Helical" evidence="9">
    <location>
        <begin position="21"/>
        <end position="38"/>
    </location>
</feature>
<feature type="transmembrane region" description="Helical" evidence="9">
    <location>
        <begin position="91"/>
        <end position="114"/>
    </location>
</feature>
<feature type="transmembrane region" description="Helical" evidence="9">
    <location>
        <begin position="53"/>
        <end position="70"/>
    </location>
</feature>
<dbReference type="GO" id="GO:0005886">
    <property type="term" value="C:plasma membrane"/>
    <property type="evidence" value="ECO:0007669"/>
    <property type="project" value="UniProtKB-SubCell"/>
</dbReference>
<gene>
    <name evidence="12" type="ORF">C1704_09790</name>
</gene>
<dbReference type="EMBL" id="PSNX01000008">
    <property type="protein sequence ID" value="PPE66258.1"/>
    <property type="molecule type" value="Genomic_DNA"/>
</dbReference>
<feature type="transmembrane region" description="Helical" evidence="9">
    <location>
        <begin position="134"/>
        <end position="154"/>
    </location>
</feature>
<evidence type="ECO:0000256" key="6">
    <source>
        <dbReference type="ARBA" id="ARBA00022989"/>
    </source>
</evidence>
<accession>A0A2S5SU43</accession>
<dbReference type="Proteomes" id="UP000238605">
    <property type="component" value="Unassembled WGS sequence"/>
</dbReference>
<protein>
    <recommendedName>
        <fullName evidence="9">TRAP transporter small permease protein</fullName>
    </recommendedName>
</protein>
<dbReference type="PANTHER" id="PTHR35011">
    <property type="entry name" value="2,3-DIKETO-L-GULONATE TRAP TRANSPORTER SMALL PERMEASE PROTEIN YIAM"/>
    <property type="match status" value="1"/>
</dbReference>
<organism evidence="12 13">
    <name type="scientific">Caldimonas caldifontis</name>
    <dbReference type="NCBI Taxonomy" id="1452508"/>
    <lineage>
        <taxon>Bacteria</taxon>
        <taxon>Pseudomonadati</taxon>
        <taxon>Pseudomonadota</taxon>
        <taxon>Betaproteobacteria</taxon>
        <taxon>Burkholderiales</taxon>
        <taxon>Sphaerotilaceae</taxon>
        <taxon>Caldimonas</taxon>
    </lineage>
</organism>
<evidence type="ECO:0000256" key="8">
    <source>
        <dbReference type="ARBA" id="ARBA00038436"/>
    </source>
</evidence>
<keyword evidence="5 9" id="KW-0812">Transmembrane</keyword>
<keyword evidence="4 9" id="KW-0997">Cell inner membrane</keyword>
<evidence type="ECO:0000256" key="7">
    <source>
        <dbReference type="ARBA" id="ARBA00023136"/>
    </source>
</evidence>
<keyword evidence="6 9" id="KW-1133">Transmembrane helix</keyword>
<keyword evidence="3" id="KW-1003">Cell membrane</keyword>
<dbReference type="AlphaFoldDB" id="A0A2S5SU43"/>
<dbReference type="GO" id="GO:0022857">
    <property type="term" value="F:transmembrane transporter activity"/>
    <property type="evidence" value="ECO:0007669"/>
    <property type="project" value="UniProtKB-UniRule"/>
</dbReference>
<comment type="function">
    <text evidence="9">Part of the tripartite ATP-independent periplasmic (TRAP) transport system.</text>
</comment>
<keyword evidence="2 9" id="KW-0813">Transport</keyword>
<dbReference type="RefSeq" id="WP_104302541.1">
    <property type="nucleotide sequence ID" value="NZ_PSNX01000008.1"/>
</dbReference>
<evidence type="ECO:0000256" key="10">
    <source>
        <dbReference type="SAM" id="MobiDB-lite"/>
    </source>
</evidence>
<evidence type="ECO:0000256" key="3">
    <source>
        <dbReference type="ARBA" id="ARBA00022475"/>
    </source>
</evidence>
<proteinExistence type="inferred from homology"/>
<feature type="region of interest" description="Disordered" evidence="10">
    <location>
        <begin position="168"/>
        <end position="189"/>
    </location>
</feature>
<comment type="similarity">
    <text evidence="8 9">Belongs to the TRAP transporter small permease family.</text>
</comment>
<keyword evidence="7 9" id="KW-0472">Membrane</keyword>
<dbReference type="OrthoDB" id="9795655at2"/>
<evidence type="ECO:0000256" key="9">
    <source>
        <dbReference type="RuleBase" id="RU369079"/>
    </source>
</evidence>
<dbReference type="InterPro" id="IPR055348">
    <property type="entry name" value="DctQ"/>
</dbReference>
<evidence type="ECO:0000256" key="1">
    <source>
        <dbReference type="ARBA" id="ARBA00004429"/>
    </source>
</evidence>
<dbReference type="PANTHER" id="PTHR35011:SF4">
    <property type="entry name" value="SLL1102 PROTEIN"/>
    <property type="match status" value="1"/>
</dbReference>